<keyword evidence="3" id="KW-1133">Transmembrane helix</keyword>
<dbReference type="AlphaFoldDB" id="A0A914Y022"/>
<accession>A0A914Y022</accession>
<feature type="transmembrane region" description="Helical" evidence="3">
    <location>
        <begin position="174"/>
        <end position="201"/>
    </location>
</feature>
<feature type="transmembrane region" description="Helical" evidence="3">
    <location>
        <begin position="134"/>
        <end position="154"/>
    </location>
</feature>
<name>A0A914Y022_9BILA</name>
<organism evidence="5 6">
    <name type="scientific">Panagrolaimus superbus</name>
    <dbReference type="NCBI Taxonomy" id="310955"/>
    <lineage>
        <taxon>Eukaryota</taxon>
        <taxon>Metazoa</taxon>
        <taxon>Ecdysozoa</taxon>
        <taxon>Nematoda</taxon>
        <taxon>Chromadorea</taxon>
        <taxon>Rhabditida</taxon>
        <taxon>Tylenchina</taxon>
        <taxon>Panagrolaimomorpha</taxon>
        <taxon>Panagrolaimoidea</taxon>
        <taxon>Panagrolaimidae</taxon>
        <taxon>Panagrolaimus</taxon>
    </lineage>
</organism>
<dbReference type="Gene3D" id="3.40.50.300">
    <property type="entry name" value="P-loop containing nucleotide triphosphate hydrolases"/>
    <property type="match status" value="1"/>
</dbReference>
<evidence type="ECO:0000256" key="1">
    <source>
        <dbReference type="ARBA" id="ARBA00022741"/>
    </source>
</evidence>
<keyword evidence="3" id="KW-0812">Transmembrane</keyword>
<keyword evidence="5" id="KW-1185">Reference proteome</keyword>
<dbReference type="InterPro" id="IPR003439">
    <property type="entry name" value="ABC_transporter-like_ATP-bd"/>
</dbReference>
<dbReference type="InterPro" id="IPR026082">
    <property type="entry name" value="ABCA"/>
</dbReference>
<feature type="transmembrane region" description="Helical" evidence="3">
    <location>
        <begin position="311"/>
        <end position="334"/>
    </location>
</feature>
<proteinExistence type="predicted"/>
<dbReference type="SMART" id="SM00382">
    <property type="entry name" value="AAA"/>
    <property type="match status" value="1"/>
</dbReference>
<feature type="transmembrane region" description="Helical" evidence="3">
    <location>
        <begin position="270"/>
        <end position="291"/>
    </location>
</feature>
<evidence type="ECO:0000313" key="6">
    <source>
        <dbReference type="WBParaSite" id="PSU_v2.g13559.t1"/>
    </source>
</evidence>
<keyword evidence="3" id="KW-0472">Membrane</keyword>
<dbReference type="Proteomes" id="UP000887577">
    <property type="component" value="Unplaced"/>
</dbReference>
<dbReference type="WBParaSite" id="PSU_v2.g13559.t1">
    <property type="protein sequence ID" value="PSU_v2.g13559.t1"/>
    <property type="gene ID" value="PSU_v2.g13559"/>
</dbReference>
<dbReference type="Pfam" id="PF00005">
    <property type="entry name" value="ABC_tran"/>
    <property type="match status" value="1"/>
</dbReference>
<dbReference type="CDD" id="cd03263">
    <property type="entry name" value="ABC_subfamily_A"/>
    <property type="match status" value="1"/>
</dbReference>
<dbReference type="PROSITE" id="PS00211">
    <property type="entry name" value="ABC_TRANSPORTER_1"/>
    <property type="match status" value="1"/>
</dbReference>
<evidence type="ECO:0000259" key="4">
    <source>
        <dbReference type="PROSITE" id="PS50893"/>
    </source>
</evidence>
<dbReference type="PANTHER" id="PTHR19229:SF250">
    <property type="entry name" value="ABC TRANSPORTER DOMAIN-CONTAINING PROTEIN-RELATED"/>
    <property type="match status" value="1"/>
</dbReference>
<keyword evidence="1" id="KW-0547">Nucleotide-binding</keyword>
<protein>
    <submittedName>
        <fullName evidence="6">ABC transporter domain-containing protein</fullName>
    </submittedName>
</protein>
<dbReference type="GO" id="GO:0016020">
    <property type="term" value="C:membrane"/>
    <property type="evidence" value="ECO:0007669"/>
    <property type="project" value="InterPro"/>
</dbReference>
<dbReference type="PROSITE" id="PS50893">
    <property type="entry name" value="ABC_TRANSPORTER_2"/>
    <property type="match status" value="1"/>
</dbReference>
<evidence type="ECO:0000256" key="2">
    <source>
        <dbReference type="ARBA" id="ARBA00022840"/>
    </source>
</evidence>
<sequence>MTVLLYTRDEQNCYNNIRNRFSKNVNLINEQYNHIHLRNYEEMIYSKIPLTFSIVLSAENHVTIIYRAPFPNGAAVALNLLGNSLFDRKGTVDFFDCVTHLYLKLFCNFAFSDVIKTTISIEAIGHKKKASSGLMLCFFMIFPVAFMITIYLHVEESDNGIVHLYERTQMKLITYWLASFIFDFIYAMIPICFVTFVTLAFGDGMLLKMECWYVLLPGMLLIVLVFLLQAYVFSSFFTSSTLAVITFLIYNIVFSSITFVVLYGIQREDLLYVSIFFPVIAINMLVASKGSKYKNSIFSFCPGDAENPPCLGTVFAIIFGNLLFYLIVLLICIYRRRCFSSCETSRADLNPYKENEDVLEERRNVENLGPDAFQIYTSNIRKTYSGLVAVRDITMGVQKGECFGLLGANGAGKTTFFNILTALMPPSCGYGCVGGIDIRKQPLFGFCPQKSHLIIELTVEETLYLFARLNGIKLKEEVIEIICESFYFNKIKDTLVERISGGELRRLSIAIALITSSEILMLDEPTTGVDPRTRRHIWNLLISLRSNGGSSQLLTSHSMEECEALCTKIGFINHGIFIGIGTLQHIKI</sequence>
<evidence type="ECO:0000313" key="5">
    <source>
        <dbReference type="Proteomes" id="UP000887577"/>
    </source>
</evidence>
<dbReference type="InterPro" id="IPR017871">
    <property type="entry name" value="ABC_transporter-like_CS"/>
</dbReference>
<feature type="transmembrane region" description="Helical" evidence="3">
    <location>
        <begin position="240"/>
        <end position="263"/>
    </location>
</feature>
<evidence type="ECO:0000256" key="3">
    <source>
        <dbReference type="SAM" id="Phobius"/>
    </source>
</evidence>
<feature type="domain" description="ABC transporter" evidence="4">
    <location>
        <begin position="375"/>
        <end position="588"/>
    </location>
</feature>
<feature type="transmembrane region" description="Helical" evidence="3">
    <location>
        <begin position="213"/>
        <end position="234"/>
    </location>
</feature>
<keyword evidence="2" id="KW-0067">ATP-binding</keyword>
<dbReference type="GO" id="GO:0005319">
    <property type="term" value="F:lipid transporter activity"/>
    <property type="evidence" value="ECO:0007669"/>
    <property type="project" value="TreeGrafter"/>
</dbReference>
<dbReference type="GO" id="GO:0016887">
    <property type="term" value="F:ATP hydrolysis activity"/>
    <property type="evidence" value="ECO:0007669"/>
    <property type="project" value="InterPro"/>
</dbReference>
<dbReference type="InterPro" id="IPR003593">
    <property type="entry name" value="AAA+_ATPase"/>
</dbReference>
<dbReference type="PANTHER" id="PTHR19229">
    <property type="entry name" value="ATP-BINDING CASSETTE TRANSPORTER SUBFAMILY A ABCA"/>
    <property type="match status" value="1"/>
</dbReference>
<dbReference type="GO" id="GO:0005524">
    <property type="term" value="F:ATP binding"/>
    <property type="evidence" value="ECO:0007669"/>
    <property type="project" value="UniProtKB-KW"/>
</dbReference>
<dbReference type="InterPro" id="IPR027417">
    <property type="entry name" value="P-loop_NTPase"/>
</dbReference>
<reference evidence="6" key="1">
    <citation type="submission" date="2022-11" db="UniProtKB">
        <authorList>
            <consortium name="WormBaseParasite"/>
        </authorList>
    </citation>
    <scope>IDENTIFICATION</scope>
</reference>
<dbReference type="SUPFAM" id="SSF52540">
    <property type="entry name" value="P-loop containing nucleoside triphosphate hydrolases"/>
    <property type="match status" value="1"/>
</dbReference>
<dbReference type="GO" id="GO:0140359">
    <property type="term" value="F:ABC-type transporter activity"/>
    <property type="evidence" value="ECO:0007669"/>
    <property type="project" value="InterPro"/>
</dbReference>